<keyword evidence="3" id="KW-1185">Reference proteome</keyword>
<dbReference type="OrthoDB" id="4350577at2"/>
<dbReference type="EMBL" id="FOAZ01000014">
    <property type="protein sequence ID" value="SEL85845.1"/>
    <property type="molecule type" value="Genomic_DNA"/>
</dbReference>
<protein>
    <submittedName>
        <fullName evidence="2">Uncharacterized protein</fullName>
    </submittedName>
</protein>
<keyword evidence="1" id="KW-0472">Membrane</keyword>
<name>A0A1H7TMP9_STRJI</name>
<evidence type="ECO:0000256" key="1">
    <source>
        <dbReference type="SAM" id="Phobius"/>
    </source>
</evidence>
<dbReference type="eggNOG" id="ENOG5031YXT">
    <property type="taxonomic scope" value="Bacteria"/>
</dbReference>
<evidence type="ECO:0000313" key="2">
    <source>
        <dbReference type="EMBL" id="SEL85845.1"/>
    </source>
</evidence>
<proteinExistence type="predicted"/>
<dbReference type="Proteomes" id="UP000183015">
    <property type="component" value="Unassembled WGS sequence"/>
</dbReference>
<reference evidence="3" key="1">
    <citation type="submission" date="2016-10" db="EMBL/GenBank/DDBJ databases">
        <authorList>
            <person name="Varghese N."/>
        </authorList>
    </citation>
    <scope>NUCLEOTIDE SEQUENCE [LARGE SCALE GENOMIC DNA]</scope>
    <source>
        <strain evidence="3">DSM 45096 / BCRC 16803 / CGMCC 4.1857 / CIP 109030 / JCM 12277 / KCTC 19219 / NBRC 100920 / 33214</strain>
    </source>
</reference>
<organism evidence="2 3">
    <name type="scientific">Streptacidiphilus jiangxiensis</name>
    <dbReference type="NCBI Taxonomy" id="235985"/>
    <lineage>
        <taxon>Bacteria</taxon>
        <taxon>Bacillati</taxon>
        <taxon>Actinomycetota</taxon>
        <taxon>Actinomycetes</taxon>
        <taxon>Kitasatosporales</taxon>
        <taxon>Streptomycetaceae</taxon>
        <taxon>Streptacidiphilus</taxon>
    </lineage>
</organism>
<dbReference type="STRING" id="235985.SAMN05414137_11477"/>
<keyword evidence="1" id="KW-1133">Transmembrane helix</keyword>
<accession>A0A1H7TMP9</accession>
<gene>
    <name evidence="2" type="ORF">SAMN05414137_11477</name>
</gene>
<keyword evidence="1" id="KW-0812">Transmembrane</keyword>
<evidence type="ECO:0000313" key="3">
    <source>
        <dbReference type="Proteomes" id="UP000183015"/>
    </source>
</evidence>
<dbReference type="RefSeq" id="WP_042455149.1">
    <property type="nucleotide sequence ID" value="NZ_BBPN01000036.1"/>
</dbReference>
<feature type="transmembrane region" description="Helical" evidence="1">
    <location>
        <begin position="12"/>
        <end position="33"/>
    </location>
</feature>
<dbReference type="AlphaFoldDB" id="A0A1H7TMP9"/>
<sequence length="269" mass="28446">MEPSGRPDSPAVSTRVTGAILIVLCLGLAWMVHSWVTREITGRSWDQDPAGPVYLSPDGRTLLAVGSPMDRGQALGGCGSNITVDLEAQQTAHTVALHYHLRQVGDPHPVMGSCAQSPGYFLTLGHPLSARTVTDRQGHTLAIVDGRLAPQLRDPQLLEPTGPVPCPTPRTGPYCPHGWLMSTHTYAGRGATWTFTQIMGGGPPGPTGGEPSTRVGGAPAVCNLAARTEPTLSWSHGDFQLILSRRSLDPPASDQAVCTVLVQEAGFVR</sequence>